<evidence type="ECO:0000313" key="1">
    <source>
        <dbReference type="EMBL" id="NSG86921.1"/>
    </source>
</evidence>
<proteinExistence type="predicted"/>
<dbReference type="EMBL" id="JAAITS010000054">
    <property type="protein sequence ID" value="NSG86921.1"/>
    <property type="molecule type" value="Genomic_DNA"/>
</dbReference>
<organism evidence="1 2">
    <name type="scientific">Blautia faecis</name>
    <dbReference type="NCBI Taxonomy" id="871665"/>
    <lineage>
        <taxon>Bacteria</taxon>
        <taxon>Bacillati</taxon>
        <taxon>Bacillota</taxon>
        <taxon>Clostridia</taxon>
        <taxon>Lachnospirales</taxon>
        <taxon>Lachnospiraceae</taxon>
        <taxon>Blautia</taxon>
    </lineage>
</organism>
<comment type="caution">
    <text evidence="1">The sequence shown here is derived from an EMBL/GenBank/DDBJ whole genome shotgun (WGS) entry which is preliminary data.</text>
</comment>
<sequence>MTRTFIEVPLFTKRWKEIGLDDNDLHSLQIMLLKDPESGPVMEGTGGIRKVRFPLENKGKSGSVRVCYTDFAEYEMLYLITAFEKKEQENLSTEEKNVLRKLVKSLKNEAAKNRS</sequence>
<dbReference type="Pfam" id="PF06296">
    <property type="entry name" value="RelE"/>
    <property type="match status" value="1"/>
</dbReference>
<dbReference type="PIRSF" id="PIRSF039032">
    <property type="entry name" value="HigB-2"/>
    <property type="match status" value="1"/>
</dbReference>
<dbReference type="InterPro" id="IPR009387">
    <property type="entry name" value="HigB-2"/>
</dbReference>
<reference evidence="1 2" key="1">
    <citation type="journal article" date="2020" name="Cell Host Microbe">
        <title>Functional and Genomic Variation between Human-Derived Isolates of Lachnospiraceae Reveals Inter- and Intra-Species Diversity.</title>
        <authorList>
            <person name="Sorbara M.T."/>
            <person name="Littmann E.R."/>
            <person name="Fontana E."/>
            <person name="Moody T.U."/>
            <person name="Kohout C.E."/>
            <person name="Gjonbalaj M."/>
            <person name="Eaton V."/>
            <person name="Seok R."/>
            <person name="Leiner I.M."/>
            <person name="Pamer E.G."/>
        </authorList>
    </citation>
    <scope>NUCLEOTIDE SEQUENCE [LARGE SCALE GENOMIC DNA]</scope>
    <source>
        <strain evidence="1 2">MSK.17.74</strain>
    </source>
</reference>
<evidence type="ECO:0000313" key="2">
    <source>
        <dbReference type="Proteomes" id="UP001644719"/>
    </source>
</evidence>
<gene>
    <name evidence="1" type="ORF">G5B17_16240</name>
</gene>
<dbReference type="RefSeq" id="WP_148463135.1">
    <property type="nucleotide sequence ID" value="NZ_WQQC01000119.1"/>
</dbReference>
<keyword evidence="2" id="KW-1185">Reference proteome</keyword>
<name>A0ABX2HCF3_9FIRM</name>
<accession>A0ABX2HCF3</accession>
<dbReference type="Proteomes" id="UP001644719">
    <property type="component" value="Unassembled WGS sequence"/>
</dbReference>
<protein>
    <submittedName>
        <fullName evidence="1">Type II toxin-antitoxin system RelE/ParE family toxin</fullName>
    </submittedName>
</protein>